<dbReference type="STRING" id="717774.Marme_4203"/>
<evidence type="ECO:0000313" key="2">
    <source>
        <dbReference type="EMBL" id="ADZ93402.1"/>
    </source>
</evidence>
<keyword evidence="1" id="KW-1133">Transmembrane helix</keyword>
<name>F2K1R8_MARM1</name>
<keyword evidence="1" id="KW-0472">Membrane</keyword>
<keyword evidence="3" id="KW-1185">Reference proteome</keyword>
<proteinExistence type="predicted"/>
<evidence type="ECO:0008006" key="4">
    <source>
        <dbReference type="Google" id="ProtNLM"/>
    </source>
</evidence>
<dbReference type="Proteomes" id="UP000001062">
    <property type="component" value="Chromosome"/>
</dbReference>
<dbReference type="eggNOG" id="ENOG502ZPND">
    <property type="taxonomic scope" value="Bacteria"/>
</dbReference>
<organism evidence="2 3">
    <name type="scientific">Marinomonas mediterranea (strain ATCC 700492 / JCM 21426 / NBRC 103028 / MMB-1)</name>
    <dbReference type="NCBI Taxonomy" id="717774"/>
    <lineage>
        <taxon>Bacteria</taxon>
        <taxon>Pseudomonadati</taxon>
        <taxon>Pseudomonadota</taxon>
        <taxon>Gammaproteobacteria</taxon>
        <taxon>Oceanospirillales</taxon>
        <taxon>Oceanospirillaceae</taxon>
        <taxon>Marinomonas</taxon>
    </lineage>
</organism>
<sequence>MMWNWIGQMASHLVGDPLKQWQTRKTMKLEQAFELTKLEHETKIAKANVALEMARQGQQQNYDLDKIAMQNMQTSWKDELVLILFLTPIVLAFIPGMDAYVHKGFDAIEKMPAWYTSIVIGMVVVIYGMRGMLKSYFQKTNMRPRLFDGRKED</sequence>
<dbReference type="HOGENOM" id="CLU_1711060_0_0_6"/>
<dbReference type="PATRIC" id="fig|717774.3.peg.4353"/>
<dbReference type="EMBL" id="CP002583">
    <property type="protein sequence ID" value="ADZ93402.1"/>
    <property type="molecule type" value="Genomic_DNA"/>
</dbReference>
<dbReference type="KEGG" id="mme:Marme_4203"/>
<reference evidence="2 3" key="1">
    <citation type="journal article" date="2012" name="Stand. Genomic Sci.">
        <title>Complete genome sequence of the melanogenic marine bacterium Marinomonas mediterranea type strain (MMB-1(T)).</title>
        <authorList>
            <person name="Lucas-Elio P."/>
            <person name="Goodwin L."/>
            <person name="Woyke T."/>
            <person name="Pitluck S."/>
            <person name="Nolan M."/>
            <person name="Kyrpides N.C."/>
            <person name="Detter J.C."/>
            <person name="Copeland A."/>
            <person name="Teshima H."/>
            <person name="Bruce D."/>
            <person name="Detter C."/>
            <person name="Tapia R."/>
            <person name="Han S."/>
            <person name="Land M.L."/>
            <person name="Ivanova N."/>
            <person name="Mikhailova N."/>
            <person name="Johnston A.W."/>
            <person name="Sanchez-Amat A."/>
        </authorList>
    </citation>
    <scope>NUCLEOTIDE SEQUENCE [LARGE SCALE GENOMIC DNA]</scope>
    <source>
        <strain evidence="3">ATCC 700492 / JCM 21426 / NBRC 103028 / MMB-1</strain>
    </source>
</reference>
<dbReference type="OrthoDB" id="5878031at2"/>
<dbReference type="RefSeq" id="WP_013663304.1">
    <property type="nucleotide sequence ID" value="NC_015276.1"/>
</dbReference>
<keyword evidence="1" id="KW-0812">Transmembrane</keyword>
<accession>F2K1R8</accession>
<dbReference type="AlphaFoldDB" id="F2K1R8"/>
<evidence type="ECO:0000313" key="3">
    <source>
        <dbReference type="Proteomes" id="UP000001062"/>
    </source>
</evidence>
<evidence type="ECO:0000256" key="1">
    <source>
        <dbReference type="SAM" id="Phobius"/>
    </source>
</evidence>
<feature type="transmembrane region" description="Helical" evidence="1">
    <location>
        <begin position="80"/>
        <end position="101"/>
    </location>
</feature>
<feature type="transmembrane region" description="Helical" evidence="1">
    <location>
        <begin position="113"/>
        <end position="133"/>
    </location>
</feature>
<gene>
    <name evidence="2" type="ordered locus">Marme_4203</name>
</gene>
<protein>
    <recommendedName>
        <fullName evidence="4">Holin of 3TMs, for gene-transfer release</fullName>
    </recommendedName>
</protein>